<dbReference type="AlphaFoldDB" id="A0A8H6IY19"/>
<evidence type="ECO:0000313" key="3">
    <source>
        <dbReference type="EMBL" id="KAF6802979.1"/>
    </source>
</evidence>
<dbReference type="Pfam" id="PF13409">
    <property type="entry name" value="GST_N_2"/>
    <property type="match status" value="1"/>
</dbReference>
<dbReference type="Pfam" id="PF22041">
    <property type="entry name" value="GST_C_7"/>
    <property type="match status" value="1"/>
</dbReference>
<dbReference type="InterPro" id="IPR054416">
    <property type="entry name" value="GST_UstS-like_C"/>
</dbReference>
<dbReference type="InterPro" id="IPR036249">
    <property type="entry name" value="Thioredoxin-like_sf"/>
</dbReference>
<dbReference type="EMBL" id="WIGN01000252">
    <property type="protein sequence ID" value="KAF6802979.1"/>
    <property type="molecule type" value="Genomic_DNA"/>
</dbReference>
<proteinExistence type="predicted"/>
<dbReference type="SUPFAM" id="SSF52833">
    <property type="entry name" value="Thioredoxin-like"/>
    <property type="match status" value="1"/>
</dbReference>
<evidence type="ECO:0000259" key="2">
    <source>
        <dbReference type="Pfam" id="PF22041"/>
    </source>
</evidence>
<name>A0A8H6IY19_9PEZI</name>
<dbReference type="GO" id="GO:0016740">
    <property type="term" value="F:transferase activity"/>
    <property type="evidence" value="ECO:0007669"/>
    <property type="project" value="UniProtKB-KW"/>
</dbReference>
<reference evidence="3 4" key="1">
    <citation type="journal article" date="2020" name="Phytopathology">
        <title>Genome Sequence Resources of Colletotrichum truncatum, C. plurivorum, C. musicola, and C. sojae: Four Species Pathogenic to Soybean (Glycine max).</title>
        <authorList>
            <person name="Rogerio F."/>
            <person name="Boufleur T.R."/>
            <person name="Ciampi-Guillardi M."/>
            <person name="Sukno S.A."/>
            <person name="Thon M.R."/>
            <person name="Massola Junior N.S."/>
            <person name="Baroncelli R."/>
        </authorList>
    </citation>
    <scope>NUCLEOTIDE SEQUENCE [LARGE SCALE GENOMIC DNA]</scope>
    <source>
        <strain evidence="3 4">LFN0009</strain>
    </source>
</reference>
<organism evidence="3 4">
    <name type="scientific">Colletotrichum sojae</name>
    <dbReference type="NCBI Taxonomy" id="2175907"/>
    <lineage>
        <taxon>Eukaryota</taxon>
        <taxon>Fungi</taxon>
        <taxon>Dikarya</taxon>
        <taxon>Ascomycota</taxon>
        <taxon>Pezizomycotina</taxon>
        <taxon>Sordariomycetes</taxon>
        <taxon>Hypocreomycetidae</taxon>
        <taxon>Glomerellales</taxon>
        <taxon>Glomerellaceae</taxon>
        <taxon>Colletotrichum</taxon>
        <taxon>Colletotrichum orchidearum species complex</taxon>
    </lineage>
</organism>
<sequence>MSGQLVFFDIPTKDGTSWSFNPWKIRLVLNMKGIDYKTEWLEYPDIEGRLEPTGLEGDPTQIKPYTCPTVLFPDGTWIMNSAKIVKRLEADYPSPPLDVDSELTQVAYDLVSKLADRLSPVLIPLVPGRLLGERSAEYFRETRKEFLGMTLDELEARHGGEQAWERAYEALDEATEQLSKTEGPFFHGDKVSWADCIYISFLYFIKKFDEQFFKRVVERSPPLGKMWEASTPWLERRDH</sequence>
<gene>
    <name evidence="3" type="ORF">CSOJ01_11198</name>
</gene>
<feature type="domain" description="GST N-terminal" evidence="1">
    <location>
        <begin position="19"/>
        <end position="90"/>
    </location>
</feature>
<evidence type="ECO:0000259" key="1">
    <source>
        <dbReference type="Pfam" id="PF13409"/>
    </source>
</evidence>
<dbReference type="InterPro" id="IPR036282">
    <property type="entry name" value="Glutathione-S-Trfase_C_sf"/>
</dbReference>
<dbReference type="Gene3D" id="1.20.1050.10">
    <property type="match status" value="1"/>
</dbReference>
<feature type="domain" description="Glutathione S-transferase UstS-like C-terminal" evidence="2">
    <location>
        <begin position="112"/>
        <end position="211"/>
    </location>
</feature>
<keyword evidence="4" id="KW-1185">Reference proteome</keyword>
<dbReference type="Proteomes" id="UP000652219">
    <property type="component" value="Unassembled WGS sequence"/>
</dbReference>
<protein>
    <submittedName>
        <fullName evidence="3">Glutathione s-transferase</fullName>
    </submittedName>
</protein>
<accession>A0A8H6IY19</accession>
<dbReference type="SUPFAM" id="SSF47616">
    <property type="entry name" value="GST C-terminal domain-like"/>
    <property type="match status" value="1"/>
</dbReference>
<evidence type="ECO:0000313" key="4">
    <source>
        <dbReference type="Proteomes" id="UP000652219"/>
    </source>
</evidence>
<dbReference type="Gene3D" id="3.40.30.10">
    <property type="entry name" value="Glutaredoxin"/>
    <property type="match status" value="1"/>
</dbReference>
<comment type="caution">
    <text evidence="3">The sequence shown here is derived from an EMBL/GenBank/DDBJ whole genome shotgun (WGS) entry which is preliminary data.</text>
</comment>
<dbReference type="InterPro" id="IPR004045">
    <property type="entry name" value="Glutathione_S-Trfase_N"/>
</dbReference>
<keyword evidence="3" id="KW-0808">Transferase</keyword>